<keyword evidence="3" id="KW-1185">Reference proteome</keyword>
<dbReference type="EMBL" id="FNNP01000015">
    <property type="protein sequence ID" value="SDX90922.1"/>
    <property type="molecule type" value="Genomic_DNA"/>
</dbReference>
<sequence length="156" mass="16705">MKLQAAGTIAANSKEEAPQPKKAPFEVLGLGVGDNVNTLRASLQIGQTIVRASRIDAKDGAILHLSFDALTRAREALQAATADTKMSLTLVFTNSDEAEAITSETHLETANMVQMILPVMLDPGARRVVGTRMDTLVFGDPSYDRQLAGETLPDLK</sequence>
<proteinExistence type="predicted"/>
<dbReference type="Proteomes" id="UP000183400">
    <property type="component" value="Unassembled WGS sequence"/>
</dbReference>
<evidence type="ECO:0000313" key="2">
    <source>
        <dbReference type="EMBL" id="SDX90922.1"/>
    </source>
</evidence>
<evidence type="ECO:0000313" key="3">
    <source>
        <dbReference type="Proteomes" id="UP000183400"/>
    </source>
</evidence>
<reference evidence="3" key="1">
    <citation type="submission" date="2016-10" db="EMBL/GenBank/DDBJ databases">
        <authorList>
            <person name="Varghese N."/>
            <person name="Submissions S."/>
        </authorList>
    </citation>
    <scope>NUCLEOTIDE SEQUENCE [LARGE SCALE GENOMIC DNA]</scope>
    <source>
        <strain evidence="3">DSM 27839</strain>
    </source>
</reference>
<accession>A0A1H3FIN2</accession>
<organism evidence="2 3">
    <name type="scientific">Ruegeria halocynthiae</name>
    <dbReference type="NCBI Taxonomy" id="985054"/>
    <lineage>
        <taxon>Bacteria</taxon>
        <taxon>Pseudomonadati</taxon>
        <taxon>Pseudomonadota</taxon>
        <taxon>Alphaproteobacteria</taxon>
        <taxon>Rhodobacterales</taxon>
        <taxon>Roseobacteraceae</taxon>
        <taxon>Ruegeria</taxon>
    </lineage>
</organism>
<name>A0A1H3FIN2_9RHOB</name>
<feature type="region of interest" description="Disordered" evidence="1">
    <location>
        <begin position="1"/>
        <end position="20"/>
    </location>
</feature>
<protein>
    <submittedName>
        <fullName evidence="2">Uncharacterized protein</fullName>
    </submittedName>
</protein>
<dbReference type="AlphaFoldDB" id="A0A1H3FIN2"/>
<dbReference type="RefSeq" id="WP_074739416.1">
    <property type="nucleotide sequence ID" value="NZ_FNNP01000015.1"/>
</dbReference>
<evidence type="ECO:0000256" key="1">
    <source>
        <dbReference type="SAM" id="MobiDB-lite"/>
    </source>
</evidence>
<gene>
    <name evidence="2" type="ORF">SAMN05444358_11543</name>
</gene>
<dbReference type="STRING" id="985054.SAMN05444358_11543"/>